<dbReference type="EMBL" id="JABZGW010000108">
    <property type="protein sequence ID" value="MBF4807702.1"/>
    <property type="molecule type" value="Genomic_DNA"/>
</dbReference>
<name>A0A930W1L7_9ACTN</name>
<dbReference type="Pfam" id="PF12804">
    <property type="entry name" value="NTP_transf_3"/>
    <property type="match status" value="1"/>
</dbReference>
<evidence type="ECO:0000313" key="2">
    <source>
        <dbReference type="EMBL" id="MBF4807702.1"/>
    </source>
</evidence>
<dbReference type="Gene3D" id="3.90.550.10">
    <property type="entry name" value="Spore Coat Polysaccharide Biosynthesis Protein SpsA, Chain A"/>
    <property type="match status" value="1"/>
</dbReference>
<dbReference type="AlphaFoldDB" id="A0A930W1L7"/>
<accession>A0A930W1L7</accession>
<dbReference type="CDD" id="cd04182">
    <property type="entry name" value="GT_2_like_f"/>
    <property type="match status" value="1"/>
</dbReference>
<sequence>MTRIECIVMASGASRRFGSNKLMAELDGKPLIQHVIETAQAAGLDPIVVSVDDAFHAPVVSLCRRLGVRCALHTGTLQSDTVRCGMQEANVDAATGKPWSGAVFLQGDQPLLRPASLRALLAAFEAVPDKVSRLAWHRTPGSPVVFPAVLFDALREVKGDTGGSGVFAAYPGYQASAVLVEAACAEELMDVDTPAELERLALATKISVSIRGLTTERLGVD</sequence>
<proteinExistence type="predicted"/>
<evidence type="ECO:0000313" key="3">
    <source>
        <dbReference type="Proteomes" id="UP000698335"/>
    </source>
</evidence>
<evidence type="ECO:0000259" key="1">
    <source>
        <dbReference type="Pfam" id="PF12804"/>
    </source>
</evidence>
<feature type="domain" description="MobA-like NTP transferase" evidence="1">
    <location>
        <begin position="6"/>
        <end position="170"/>
    </location>
</feature>
<dbReference type="InterPro" id="IPR029044">
    <property type="entry name" value="Nucleotide-diphossugar_trans"/>
</dbReference>
<organism evidence="2 3">
    <name type="scientific">Lancefieldella rimae</name>
    <dbReference type="NCBI Taxonomy" id="1383"/>
    <lineage>
        <taxon>Bacteria</taxon>
        <taxon>Bacillati</taxon>
        <taxon>Actinomycetota</taxon>
        <taxon>Coriobacteriia</taxon>
        <taxon>Coriobacteriales</taxon>
        <taxon>Atopobiaceae</taxon>
        <taxon>Lancefieldella</taxon>
    </lineage>
</organism>
<dbReference type="GO" id="GO:0016779">
    <property type="term" value="F:nucleotidyltransferase activity"/>
    <property type="evidence" value="ECO:0007669"/>
    <property type="project" value="UniProtKB-ARBA"/>
</dbReference>
<dbReference type="Proteomes" id="UP000698335">
    <property type="component" value="Unassembled WGS sequence"/>
</dbReference>
<dbReference type="SUPFAM" id="SSF53448">
    <property type="entry name" value="Nucleotide-diphospho-sugar transferases"/>
    <property type="match status" value="1"/>
</dbReference>
<dbReference type="InterPro" id="IPR025877">
    <property type="entry name" value="MobA-like_NTP_Trfase"/>
</dbReference>
<dbReference type="PANTHER" id="PTHR43777:SF1">
    <property type="entry name" value="MOLYBDENUM COFACTOR CYTIDYLYLTRANSFERASE"/>
    <property type="match status" value="1"/>
</dbReference>
<protein>
    <submittedName>
        <fullName evidence="2">Nucleotidyltransferase family protein</fullName>
    </submittedName>
</protein>
<comment type="caution">
    <text evidence="2">The sequence shown here is derived from an EMBL/GenBank/DDBJ whole genome shotgun (WGS) entry which is preliminary data.</text>
</comment>
<reference evidence="2" key="1">
    <citation type="submission" date="2020-04" db="EMBL/GenBank/DDBJ databases">
        <title>Deep metagenomics examines the oral microbiome during advanced dental caries in children, revealing novel taxa and co-occurrences with host molecules.</title>
        <authorList>
            <person name="Baker J.L."/>
            <person name="Morton J.T."/>
            <person name="Dinis M."/>
            <person name="Alvarez R."/>
            <person name="Tran N.C."/>
            <person name="Knight R."/>
            <person name="Edlund A."/>
        </authorList>
    </citation>
    <scope>NUCLEOTIDE SEQUENCE</scope>
    <source>
        <strain evidence="2">JCVI_38_bin.5</strain>
    </source>
</reference>
<dbReference type="PANTHER" id="PTHR43777">
    <property type="entry name" value="MOLYBDENUM COFACTOR CYTIDYLYLTRANSFERASE"/>
    <property type="match status" value="1"/>
</dbReference>
<gene>
    <name evidence="2" type="ORF">HXK26_03290</name>
</gene>